<keyword evidence="1" id="KW-1133">Transmembrane helix</keyword>
<proteinExistence type="predicted"/>
<dbReference type="GO" id="GO:0005886">
    <property type="term" value="C:plasma membrane"/>
    <property type="evidence" value="ECO:0007669"/>
    <property type="project" value="TreeGrafter"/>
</dbReference>
<dbReference type="RefSeq" id="WP_104303196.1">
    <property type="nucleotide sequence ID" value="NZ_PSNX01000012.1"/>
</dbReference>
<feature type="transmembrane region" description="Helical" evidence="1">
    <location>
        <begin position="100"/>
        <end position="117"/>
    </location>
</feature>
<protein>
    <submittedName>
        <fullName evidence="2">DUF454 domain-containing protein</fullName>
    </submittedName>
</protein>
<dbReference type="PANTHER" id="PTHR35813:SF1">
    <property type="entry name" value="INNER MEMBRANE PROTEIN YBAN"/>
    <property type="match status" value="1"/>
</dbReference>
<keyword evidence="3" id="KW-1185">Reference proteome</keyword>
<keyword evidence="1" id="KW-0812">Transmembrane</keyword>
<comment type="caution">
    <text evidence="2">The sequence shown here is derived from an EMBL/GenBank/DDBJ whole genome shotgun (WGS) entry which is preliminary data.</text>
</comment>
<accession>A0A2S5SSA8</accession>
<evidence type="ECO:0000313" key="2">
    <source>
        <dbReference type="EMBL" id="PPE65574.1"/>
    </source>
</evidence>
<dbReference type="PIRSF" id="PIRSF016789">
    <property type="entry name" value="DUF454"/>
    <property type="match status" value="1"/>
</dbReference>
<sequence>MIRHTRLLLWRTLAGVSLLLGLIGAVLPVLPTVPFLLLSAWAAGRGWPSLEARLLAHPTYGPAIRQWRERGAVPRQAKWLASVMMLGSAIMLWWSPVAPWVRAAVYLLLLGVALWLWRRPED</sequence>
<dbReference type="InterPro" id="IPR007401">
    <property type="entry name" value="DUF454"/>
</dbReference>
<gene>
    <name evidence="2" type="ORF">C1704_13135</name>
</gene>
<dbReference type="Proteomes" id="UP000238605">
    <property type="component" value="Unassembled WGS sequence"/>
</dbReference>
<dbReference type="Pfam" id="PF04304">
    <property type="entry name" value="DUF454"/>
    <property type="match status" value="1"/>
</dbReference>
<dbReference type="OrthoDB" id="9816293at2"/>
<name>A0A2S5SSA8_9BURK</name>
<reference evidence="2 3" key="1">
    <citation type="submission" date="2018-02" db="EMBL/GenBank/DDBJ databases">
        <title>Reclassifiation of [Polyangium] brachysporum DSM 7029 as Guopingzhaonella breviflexa gen. nov., sp. nov., a member of the family Comamonadaceae.</title>
        <authorList>
            <person name="Tang B."/>
        </authorList>
    </citation>
    <scope>NUCLEOTIDE SEQUENCE [LARGE SCALE GENOMIC DNA]</scope>
    <source>
        <strain evidence="2 3">BCRC 80649</strain>
    </source>
</reference>
<evidence type="ECO:0000256" key="1">
    <source>
        <dbReference type="SAM" id="Phobius"/>
    </source>
</evidence>
<keyword evidence="1" id="KW-0472">Membrane</keyword>
<dbReference type="EMBL" id="PSNX01000012">
    <property type="protein sequence ID" value="PPE65574.1"/>
    <property type="molecule type" value="Genomic_DNA"/>
</dbReference>
<dbReference type="PANTHER" id="PTHR35813">
    <property type="entry name" value="INNER MEMBRANE PROTEIN YBAN"/>
    <property type="match status" value="1"/>
</dbReference>
<feature type="transmembrane region" description="Helical" evidence="1">
    <location>
        <begin position="7"/>
        <end position="29"/>
    </location>
</feature>
<organism evidence="2 3">
    <name type="scientific">Caldimonas caldifontis</name>
    <dbReference type="NCBI Taxonomy" id="1452508"/>
    <lineage>
        <taxon>Bacteria</taxon>
        <taxon>Pseudomonadati</taxon>
        <taxon>Pseudomonadota</taxon>
        <taxon>Betaproteobacteria</taxon>
        <taxon>Burkholderiales</taxon>
        <taxon>Sphaerotilaceae</taxon>
        <taxon>Caldimonas</taxon>
    </lineage>
</organism>
<dbReference type="AlphaFoldDB" id="A0A2S5SSA8"/>
<evidence type="ECO:0000313" key="3">
    <source>
        <dbReference type="Proteomes" id="UP000238605"/>
    </source>
</evidence>